<protein>
    <submittedName>
        <fullName evidence="2">Glycoside hydrolase family 105 protein</fullName>
    </submittedName>
</protein>
<comment type="caution">
    <text evidence="2">The sequence shown here is derived from an EMBL/GenBank/DDBJ whole genome shotgun (WGS) entry which is preliminary data.</text>
</comment>
<evidence type="ECO:0000313" key="2">
    <source>
        <dbReference type="EMBL" id="RSE29113.1"/>
    </source>
</evidence>
<dbReference type="Gene3D" id="1.50.10.10">
    <property type="match status" value="1"/>
</dbReference>
<dbReference type="InterPro" id="IPR052043">
    <property type="entry name" value="PolySaccharide_Degr_Enz"/>
</dbReference>
<organism evidence="2 3">
    <name type="scientific">Atlantibacter subterraneus</name>
    <dbReference type="NCBI Taxonomy" id="255519"/>
    <lineage>
        <taxon>Bacteria</taxon>
        <taxon>Pseudomonadati</taxon>
        <taxon>Pseudomonadota</taxon>
        <taxon>Gammaproteobacteria</taxon>
        <taxon>Enterobacterales</taxon>
        <taxon>Enterobacteriaceae</taxon>
        <taxon>Atlantibacter</taxon>
    </lineage>
</organism>
<dbReference type="SUPFAM" id="SSF48208">
    <property type="entry name" value="Six-hairpin glycosidases"/>
    <property type="match status" value="1"/>
</dbReference>
<dbReference type="Pfam" id="PF07470">
    <property type="entry name" value="Glyco_hydro_88"/>
    <property type="match status" value="1"/>
</dbReference>
<evidence type="ECO:0000313" key="3">
    <source>
        <dbReference type="Proteomes" id="UP000275331"/>
    </source>
</evidence>
<reference evidence="2 3" key="1">
    <citation type="submission" date="2018-10" db="EMBL/GenBank/DDBJ databases">
        <title>Transmission dynamics of multidrug resistant bacteria on intensive care unit surfaces.</title>
        <authorList>
            <person name="D'Souza A.W."/>
            <person name="Potter R.F."/>
            <person name="Wallace M."/>
            <person name="Shupe A."/>
            <person name="Patel S."/>
            <person name="Sun S."/>
            <person name="Gul D."/>
            <person name="Kwon J.H."/>
            <person name="Andleeb S."/>
            <person name="Burnham C.-A.D."/>
            <person name="Dantas G."/>
        </authorList>
    </citation>
    <scope>NUCLEOTIDE SEQUENCE [LARGE SCALE GENOMIC DNA]</scope>
    <source>
        <strain evidence="2 3">AS_373</strain>
    </source>
</reference>
<sequence>MIIYPVKHSLLLRQPERIISRDELKDLIHKVTDNLIHIRDDTGQFLLRLDDGRVIDTKGWAGWEWTHGVGLYGIWQYYRQTGDEGMCQIIDAWFADRFAEGTTTKNVNTMAPFLTLAYRYEETRNPEYLPWLESWAEWAMYQMPRTDYGGMQHITLAEENHQQMWDDTLMMTVLPLTKIGKLLNRPEYVEEATYQFLLHVQNLMDRETGLWFHGWNYQGRHNFARARWARGNSWLTIVIPDFLELVDFPEHSAVRRYLIQVLENQVAALAKCQDESGLWHTLLDDQYSYPEASATAGFAYGILKGVRQRYLPKRYAEVAEKAIAGIVEHISRDGELQQVSFGTGMGHDLAFYRNIPQTSMPYGQAMAILCLTEFLRTYY</sequence>
<gene>
    <name evidence="2" type="ORF">EGT71_00935</name>
</gene>
<dbReference type="OrthoDB" id="9812931at2"/>
<evidence type="ECO:0000256" key="1">
    <source>
        <dbReference type="ARBA" id="ARBA00022801"/>
    </source>
</evidence>
<dbReference type="InterPro" id="IPR012341">
    <property type="entry name" value="6hp_glycosidase-like_sf"/>
</dbReference>
<dbReference type="Proteomes" id="UP000275331">
    <property type="component" value="Unassembled WGS sequence"/>
</dbReference>
<keyword evidence="1 2" id="KW-0378">Hydrolase</keyword>
<dbReference type="RefSeq" id="WP_125292165.1">
    <property type="nucleotide sequence ID" value="NZ_JAPTZM010000001.1"/>
</dbReference>
<dbReference type="GO" id="GO:0005975">
    <property type="term" value="P:carbohydrate metabolic process"/>
    <property type="evidence" value="ECO:0007669"/>
    <property type="project" value="InterPro"/>
</dbReference>
<dbReference type="PANTHER" id="PTHR33886">
    <property type="entry name" value="UNSATURATED RHAMNOGALACTURONAN HYDROLASE (EUROFUNG)"/>
    <property type="match status" value="1"/>
</dbReference>
<dbReference type="InterPro" id="IPR008928">
    <property type="entry name" value="6-hairpin_glycosidase_sf"/>
</dbReference>
<name>A0A3R9F5Q2_9ENTR</name>
<dbReference type="InterPro" id="IPR010905">
    <property type="entry name" value="Glyco_hydro_88"/>
</dbReference>
<dbReference type="AlphaFoldDB" id="A0A3R9F5Q2"/>
<accession>A0A3R9F5Q2</accession>
<dbReference type="EMBL" id="RHXB01000001">
    <property type="protein sequence ID" value="RSE29113.1"/>
    <property type="molecule type" value="Genomic_DNA"/>
</dbReference>
<dbReference type="PANTHER" id="PTHR33886:SF8">
    <property type="entry name" value="UNSATURATED RHAMNOGALACTURONAN HYDROLASE (EUROFUNG)"/>
    <property type="match status" value="1"/>
</dbReference>
<proteinExistence type="predicted"/>
<dbReference type="GO" id="GO:0016787">
    <property type="term" value="F:hydrolase activity"/>
    <property type="evidence" value="ECO:0007669"/>
    <property type="project" value="UniProtKB-KW"/>
</dbReference>